<dbReference type="KEGG" id="rpne:NCTC8284_01891"/>
<dbReference type="EMBL" id="LR134405">
    <property type="protein sequence ID" value="VEH66716.1"/>
    <property type="molecule type" value="Genomic_DNA"/>
</dbReference>
<dbReference type="GO" id="GO:0046718">
    <property type="term" value="P:symbiont entry into host cell"/>
    <property type="evidence" value="ECO:0007669"/>
    <property type="project" value="InterPro"/>
</dbReference>
<reference evidence="1 2" key="1">
    <citation type="submission" date="2018-12" db="EMBL/GenBank/DDBJ databases">
        <authorList>
            <consortium name="Pathogen Informatics"/>
        </authorList>
    </citation>
    <scope>NUCLEOTIDE SEQUENCE [LARGE SCALE GENOMIC DNA]</scope>
    <source>
        <strain evidence="1 2">NCTC8284</strain>
    </source>
</reference>
<dbReference type="Proteomes" id="UP000278733">
    <property type="component" value="Chromosome"/>
</dbReference>
<dbReference type="Pfam" id="PF05100">
    <property type="entry name" value="Phage_tail_L"/>
    <property type="match status" value="1"/>
</dbReference>
<accession>A0A3S4VE18</accession>
<organism evidence="1 2">
    <name type="scientific">Rodentibacter pneumotropicus</name>
    <dbReference type="NCBI Taxonomy" id="758"/>
    <lineage>
        <taxon>Bacteria</taxon>
        <taxon>Pseudomonadati</taxon>
        <taxon>Pseudomonadota</taxon>
        <taxon>Gammaproteobacteria</taxon>
        <taxon>Pasteurellales</taxon>
        <taxon>Pasteurellaceae</taxon>
        <taxon>Rodentibacter</taxon>
    </lineage>
</organism>
<sequence>MPTLISNQFKLDLAKLEQNALIELFEVDLRGLKDNDGINGELYRFYAGKNEHSQPIVWQGKTYVPFGVKAEGFEMSGQGPSNRPSLTLANINGFLTALCNRFDQCLGAIVRRRLVYMHYLDAVNFTEGNKQADPTQEALSYFVIEQLSSLKRDIAQFTLALPSETDNALIGARMITTTCCWVYRGVECGYTGSAVADEKDQPTTDPKKTNVAAYLPAANFAITPVIMVGLCRSINWGRDDG</sequence>
<evidence type="ECO:0000313" key="2">
    <source>
        <dbReference type="Proteomes" id="UP000278733"/>
    </source>
</evidence>
<dbReference type="AlphaFoldDB" id="A0A3S4VE18"/>
<name>A0A3S4VE18_9PAST</name>
<evidence type="ECO:0000313" key="1">
    <source>
        <dbReference type="EMBL" id="VEH66716.1"/>
    </source>
</evidence>
<proteinExistence type="predicted"/>
<gene>
    <name evidence="1" type="primary">gp18</name>
    <name evidence="1" type="ORF">NCTC8284_01891</name>
</gene>
<dbReference type="InterPro" id="IPR006487">
    <property type="entry name" value="Phage_lambda_L"/>
</dbReference>
<dbReference type="GO" id="GO:0051536">
    <property type="term" value="F:iron-sulfur cluster binding"/>
    <property type="evidence" value="ECO:0007669"/>
    <property type="project" value="InterPro"/>
</dbReference>
<protein>
    <submittedName>
        <fullName evidence="1">Phage-related minor tail protein L</fullName>
    </submittedName>
</protein>
<dbReference type="GO" id="GO:0030430">
    <property type="term" value="C:host cell cytoplasm"/>
    <property type="evidence" value="ECO:0007669"/>
    <property type="project" value="InterPro"/>
</dbReference>
<dbReference type="NCBIfam" id="TIGR01600">
    <property type="entry name" value="phage_tail_L"/>
    <property type="match status" value="1"/>
</dbReference>